<keyword evidence="2" id="KW-1185">Reference proteome</keyword>
<accession>A0AA35Q116</accession>
<dbReference type="Proteomes" id="UP001160390">
    <property type="component" value="Unassembled WGS sequence"/>
</dbReference>
<gene>
    <name evidence="1" type="ORF">CCHLO57077_00004813</name>
</gene>
<name>A0AA35Q116_9HYPO</name>
<proteinExistence type="predicted"/>
<evidence type="ECO:0000313" key="2">
    <source>
        <dbReference type="Proteomes" id="UP001160390"/>
    </source>
</evidence>
<organism evidence="1 2">
    <name type="scientific">Clonostachys chloroleuca</name>
    <dbReference type="NCBI Taxonomy" id="1926264"/>
    <lineage>
        <taxon>Eukaryota</taxon>
        <taxon>Fungi</taxon>
        <taxon>Dikarya</taxon>
        <taxon>Ascomycota</taxon>
        <taxon>Pezizomycotina</taxon>
        <taxon>Sordariomycetes</taxon>
        <taxon>Hypocreomycetidae</taxon>
        <taxon>Hypocreales</taxon>
        <taxon>Bionectriaceae</taxon>
        <taxon>Clonostachys</taxon>
    </lineage>
</organism>
<protein>
    <submittedName>
        <fullName evidence="1">Uncharacterized protein</fullName>
    </submittedName>
</protein>
<comment type="caution">
    <text evidence="1">The sequence shown here is derived from an EMBL/GenBank/DDBJ whole genome shotgun (WGS) entry which is preliminary data.</text>
</comment>
<sequence length="211" mass="24448">MMNLCFSKVARPQREWGLPTRPAYSGTFLPGFDSAKKNERLADAKPRNPMLGKKIYPNGLPPFLPHYEDLHDTPFKPISRQEERRVLETVDAIMSQVRKELDKFDPGAIDLLAVEHNIRSYCILRAAYTCRAVTYGDDMKELEQMRKKLKEHSRVALGVTHGAKNKLEIRQIIEKDELEALYYRKTLKPCDIKLGTYFEEDPSQYRFIGLT</sequence>
<reference evidence="1" key="1">
    <citation type="submission" date="2023-01" db="EMBL/GenBank/DDBJ databases">
        <authorList>
            <person name="Piombo E."/>
        </authorList>
    </citation>
    <scope>NUCLEOTIDE SEQUENCE</scope>
</reference>
<dbReference type="AlphaFoldDB" id="A0AA35Q116"/>
<dbReference type="EMBL" id="CABFNP030000754">
    <property type="protein sequence ID" value="CAI6084191.1"/>
    <property type="molecule type" value="Genomic_DNA"/>
</dbReference>
<evidence type="ECO:0000313" key="1">
    <source>
        <dbReference type="EMBL" id="CAI6084191.1"/>
    </source>
</evidence>